<dbReference type="Proteomes" id="UP000027284">
    <property type="component" value="Unassembled WGS sequence"/>
</dbReference>
<comment type="caution">
    <text evidence="2">The sequence shown here is derived from an EMBL/GenBank/DDBJ whole genome shotgun (WGS) entry which is preliminary data.</text>
</comment>
<accession>A0A062XYH7</accession>
<organism evidence="2 3">
    <name type="scientific">Thermoanaerobaculum aquaticum</name>
    <dbReference type="NCBI Taxonomy" id="1312852"/>
    <lineage>
        <taxon>Bacteria</taxon>
        <taxon>Pseudomonadati</taxon>
        <taxon>Acidobacteriota</taxon>
        <taxon>Thermoanaerobaculia</taxon>
        <taxon>Thermoanaerobaculales</taxon>
        <taxon>Thermoanaerobaculaceae</taxon>
        <taxon>Thermoanaerobaculum</taxon>
    </lineage>
</organism>
<keyword evidence="3" id="KW-1185">Reference proteome</keyword>
<dbReference type="AlphaFoldDB" id="A0A062XYH7"/>
<dbReference type="RefSeq" id="WP_152543904.1">
    <property type="nucleotide sequence ID" value="NZ_JMFG01000008.1"/>
</dbReference>
<evidence type="ECO:0000313" key="3">
    <source>
        <dbReference type="Proteomes" id="UP000027284"/>
    </source>
</evidence>
<evidence type="ECO:0000256" key="1">
    <source>
        <dbReference type="SAM" id="MobiDB-lite"/>
    </source>
</evidence>
<protein>
    <submittedName>
        <fullName evidence="2">Uncharacterized protein</fullName>
    </submittedName>
</protein>
<feature type="region of interest" description="Disordered" evidence="1">
    <location>
        <begin position="1"/>
        <end position="26"/>
    </location>
</feature>
<sequence>MQGLDKKSGNLHSAKNPAAGSRAKKGGQAMKRLTQVFICAMAILLSLAASSQAVALPPGGDEIVTTTLFELANGSASARCLLPENLNSGAQWLIYSLTSSSGTISGVLNQAGQGTIVFPDGLLGIEIGSGGQSVVSLEPTAGPPFVMVISPNGSAQLSGDLAATASSMPVTFGPLGQALVGLGLDLGLVEPDPTGGFRPVMGVDELLFGAGHQRNKATAKTATWALAFIGTGYECFRLGAGCLGFPVVFNEFVGAWINEHRTCLNISN</sequence>
<name>A0A062XYH7_9BACT</name>
<proteinExistence type="predicted"/>
<dbReference type="EMBL" id="JMFG01000008">
    <property type="protein sequence ID" value="KDA54474.1"/>
    <property type="molecule type" value="Genomic_DNA"/>
</dbReference>
<evidence type="ECO:0000313" key="2">
    <source>
        <dbReference type="EMBL" id="KDA54474.1"/>
    </source>
</evidence>
<gene>
    <name evidence="2" type="ORF">EG19_12220</name>
</gene>
<reference evidence="2 3" key="1">
    <citation type="submission" date="2014-04" db="EMBL/GenBank/DDBJ databases">
        <title>The Genome Sequence of Thermoanaerobaculum aquaticum MP-01, The First Cultivated Group 23 Acidobacterium.</title>
        <authorList>
            <person name="Stamps B.W."/>
            <person name="Losey N.A."/>
            <person name="Lawson P.A."/>
            <person name="Stevenson B.S."/>
        </authorList>
    </citation>
    <scope>NUCLEOTIDE SEQUENCE [LARGE SCALE GENOMIC DNA]</scope>
    <source>
        <strain evidence="2 3">MP-01</strain>
    </source>
</reference>